<protein>
    <submittedName>
        <fullName evidence="1">Uncharacterized protein</fullName>
    </submittedName>
</protein>
<evidence type="ECO:0000313" key="1">
    <source>
        <dbReference type="EnsemblPlants" id="OMERI02G28650.1"/>
    </source>
</evidence>
<sequence>MATCGSMPVYLSRGVVNWAN</sequence>
<dbReference type="HOGENOM" id="CLU_3428755_0_0_1"/>
<keyword evidence="2" id="KW-1185">Reference proteome</keyword>
<reference evidence="1" key="1">
    <citation type="submission" date="2015-04" db="UniProtKB">
        <authorList>
            <consortium name="EnsemblPlants"/>
        </authorList>
    </citation>
    <scope>IDENTIFICATION</scope>
</reference>
<reference evidence="1" key="2">
    <citation type="submission" date="2018-05" db="EMBL/GenBank/DDBJ databases">
        <title>OmerRS3 (Oryza meridionalis Reference Sequence Version 3).</title>
        <authorList>
            <person name="Zhang J."/>
            <person name="Kudrna D."/>
            <person name="Lee S."/>
            <person name="Talag J."/>
            <person name="Welchert J."/>
            <person name="Wing R.A."/>
        </authorList>
    </citation>
    <scope>NUCLEOTIDE SEQUENCE [LARGE SCALE GENOMIC DNA]</scope>
    <source>
        <strain evidence="1">cv. OR44</strain>
    </source>
</reference>
<dbReference type="AlphaFoldDB" id="A0A0E0CQH8"/>
<accession>A0A0E0CQH8</accession>
<name>A0A0E0CQH8_9ORYZ</name>
<evidence type="ECO:0000313" key="2">
    <source>
        <dbReference type="Proteomes" id="UP000008021"/>
    </source>
</evidence>
<dbReference type="EnsemblPlants" id="OMERI02G28650.1">
    <property type="protein sequence ID" value="OMERI02G28650.1"/>
    <property type="gene ID" value="OMERI02G28650"/>
</dbReference>
<dbReference type="Proteomes" id="UP000008021">
    <property type="component" value="Chromosome 2"/>
</dbReference>
<dbReference type="Gramene" id="OMERI02G28650.1">
    <property type="protein sequence ID" value="OMERI02G28650.1"/>
    <property type="gene ID" value="OMERI02G28650"/>
</dbReference>
<organism evidence="1">
    <name type="scientific">Oryza meridionalis</name>
    <dbReference type="NCBI Taxonomy" id="40149"/>
    <lineage>
        <taxon>Eukaryota</taxon>
        <taxon>Viridiplantae</taxon>
        <taxon>Streptophyta</taxon>
        <taxon>Embryophyta</taxon>
        <taxon>Tracheophyta</taxon>
        <taxon>Spermatophyta</taxon>
        <taxon>Magnoliopsida</taxon>
        <taxon>Liliopsida</taxon>
        <taxon>Poales</taxon>
        <taxon>Poaceae</taxon>
        <taxon>BOP clade</taxon>
        <taxon>Oryzoideae</taxon>
        <taxon>Oryzeae</taxon>
        <taxon>Oryzinae</taxon>
        <taxon>Oryza</taxon>
    </lineage>
</organism>
<proteinExistence type="predicted"/>